<keyword evidence="2 3" id="KW-0732">Signal</keyword>
<dbReference type="HOGENOM" id="CLU_050832_0_0_1"/>
<accession>W9HHD7</accession>
<evidence type="ECO:0008006" key="6">
    <source>
        <dbReference type="Google" id="ProtNLM"/>
    </source>
</evidence>
<dbReference type="EMBL" id="JH717849">
    <property type="protein sequence ID" value="EWY81958.1"/>
    <property type="molecule type" value="Genomic_DNA"/>
</dbReference>
<proteinExistence type="inferred from homology"/>
<organism evidence="4 5">
    <name type="scientific">Fusarium oxysporum NRRL 32931</name>
    <dbReference type="NCBI Taxonomy" id="660029"/>
    <lineage>
        <taxon>Eukaryota</taxon>
        <taxon>Fungi</taxon>
        <taxon>Dikarya</taxon>
        <taxon>Ascomycota</taxon>
        <taxon>Pezizomycotina</taxon>
        <taxon>Sordariomycetes</taxon>
        <taxon>Hypocreomycetidae</taxon>
        <taxon>Hypocreales</taxon>
        <taxon>Nectriaceae</taxon>
        <taxon>Fusarium</taxon>
        <taxon>Fusarium oxysporum species complex</taxon>
    </lineage>
</organism>
<feature type="signal peptide" evidence="3">
    <location>
        <begin position="1"/>
        <end position="26"/>
    </location>
</feature>
<dbReference type="OrthoDB" id="10037376at2759"/>
<dbReference type="InterPro" id="IPR018114">
    <property type="entry name" value="TRYPSIN_HIS"/>
</dbReference>
<dbReference type="InterPro" id="IPR050966">
    <property type="entry name" value="Glutamyl_endopeptidase"/>
</dbReference>
<dbReference type="PANTHER" id="PTHR15462">
    <property type="entry name" value="SERINE PROTEASE"/>
    <property type="match status" value="1"/>
</dbReference>
<dbReference type="PROSITE" id="PS00134">
    <property type="entry name" value="TRYPSIN_HIS"/>
    <property type="match status" value="1"/>
</dbReference>
<dbReference type="InterPro" id="IPR009003">
    <property type="entry name" value="Peptidase_S1_PA"/>
</dbReference>
<feature type="chain" id="PRO_5004921879" description="Peptidase S1 domain-containing protein" evidence="3">
    <location>
        <begin position="27"/>
        <end position="339"/>
    </location>
</feature>
<sequence length="339" mass="36161">MALGQVRITIWAVVAVLLTSAAPSAASKGSSSSNVTIHRDSITHAADKYVREYWTADRIANIEHDPIAKEVAAIPADERARGAEFDGSAVLQSSIGRLFSTLVDEEDGSETDSSCTATLVTGKNKATIITAAHCMTNFGNVTFTKNNLWIPGFRDGAAPHGRFTVNTIVLSSLWEKGDFSRLSYDHAFLVLNPELDGRTAQQVLGKGQQVGFGRSLSPHRFQFGYPRYASQVPPNPPQSGLPAFVGERLAYCNGTMEHWISGQGLTGLSCAMGGGASGGPHIQDLDLKTGRGTIVAVNSLNDIAKVSGEDMDHLWGASVTDSSTERLFTIAEGIAPRLK</sequence>
<protein>
    <recommendedName>
        <fullName evidence="6">Peptidase S1 domain-containing protein</fullName>
    </recommendedName>
</protein>
<evidence type="ECO:0000256" key="1">
    <source>
        <dbReference type="ARBA" id="ARBA00007664"/>
    </source>
</evidence>
<dbReference type="SUPFAM" id="SSF50494">
    <property type="entry name" value="Trypsin-like serine proteases"/>
    <property type="match status" value="1"/>
</dbReference>
<dbReference type="InterPro" id="IPR043504">
    <property type="entry name" value="Peptidase_S1_PA_chymotrypsin"/>
</dbReference>
<gene>
    <name evidence="4" type="ORF">FOYG_16163</name>
</gene>
<reference evidence="4 5" key="1">
    <citation type="submission" date="2011-06" db="EMBL/GenBank/DDBJ databases">
        <title>The Genome Sequence of Fusarium oxysporum FOSC 3-a.</title>
        <authorList>
            <consortium name="The Broad Institute Genome Sequencing Platform"/>
            <person name="Ma L.-J."/>
            <person name="Gale L.R."/>
            <person name="Schwartz D.C."/>
            <person name="Zhou S."/>
            <person name="Corby-Kistler H."/>
            <person name="Young S.K."/>
            <person name="Zeng Q."/>
            <person name="Gargeya S."/>
            <person name="Fitzgerald M."/>
            <person name="Haas B."/>
            <person name="Abouelleil A."/>
            <person name="Alvarado L."/>
            <person name="Arachchi H.M."/>
            <person name="Berlin A."/>
            <person name="Brown A."/>
            <person name="Chapman S.B."/>
            <person name="Chen Z."/>
            <person name="Dunbar C."/>
            <person name="Freedman E."/>
            <person name="Gearin G."/>
            <person name="Gellesch M."/>
            <person name="Goldberg J."/>
            <person name="Griggs A."/>
            <person name="Gujja S."/>
            <person name="Heiman D."/>
            <person name="Howarth C."/>
            <person name="Larson L."/>
            <person name="Lui A."/>
            <person name="MacDonald P.J.P."/>
            <person name="Mehta T."/>
            <person name="Montmayeur A."/>
            <person name="Murphy C."/>
            <person name="Neiman D."/>
            <person name="Pearson M."/>
            <person name="Priest M."/>
            <person name="Roberts A."/>
            <person name="Saif S."/>
            <person name="Shea T."/>
            <person name="Shenoy N."/>
            <person name="Sisk P."/>
            <person name="Stolte C."/>
            <person name="Sykes S."/>
            <person name="Wortman J."/>
            <person name="Nusbaum C."/>
            <person name="Birren B."/>
        </authorList>
    </citation>
    <scope>NUCLEOTIDE SEQUENCE [LARGE SCALE GENOMIC DNA]</scope>
    <source>
        <strain evidence="5">FOSC 3-a</strain>
    </source>
</reference>
<dbReference type="GO" id="GO:0004252">
    <property type="term" value="F:serine-type endopeptidase activity"/>
    <property type="evidence" value="ECO:0007669"/>
    <property type="project" value="InterPro"/>
</dbReference>
<evidence type="ECO:0000313" key="4">
    <source>
        <dbReference type="EMBL" id="EWY81958.1"/>
    </source>
</evidence>
<comment type="similarity">
    <text evidence="1">Belongs to the peptidase S1 family.</text>
</comment>
<evidence type="ECO:0000256" key="2">
    <source>
        <dbReference type="ARBA" id="ARBA00022729"/>
    </source>
</evidence>
<dbReference type="AlphaFoldDB" id="W9HHD7"/>
<dbReference type="Gene3D" id="2.40.10.10">
    <property type="entry name" value="Trypsin-like serine proteases"/>
    <property type="match status" value="2"/>
</dbReference>
<dbReference type="GO" id="GO:0006508">
    <property type="term" value="P:proteolysis"/>
    <property type="evidence" value="ECO:0007669"/>
    <property type="project" value="InterPro"/>
</dbReference>
<evidence type="ECO:0000313" key="5">
    <source>
        <dbReference type="Proteomes" id="UP000030753"/>
    </source>
</evidence>
<name>W9HHD7_FUSOX</name>
<evidence type="ECO:0000256" key="3">
    <source>
        <dbReference type="SAM" id="SignalP"/>
    </source>
</evidence>
<dbReference type="Proteomes" id="UP000030753">
    <property type="component" value="Unassembled WGS sequence"/>
</dbReference>